<organism evidence="3 4">
    <name type="scientific">Nocardioides pocheonensis</name>
    <dbReference type="NCBI Taxonomy" id="661485"/>
    <lineage>
        <taxon>Bacteria</taxon>
        <taxon>Bacillati</taxon>
        <taxon>Actinomycetota</taxon>
        <taxon>Actinomycetes</taxon>
        <taxon>Propionibacteriales</taxon>
        <taxon>Nocardioidaceae</taxon>
        <taxon>Nocardioides</taxon>
    </lineage>
</organism>
<evidence type="ECO:0000313" key="3">
    <source>
        <dbReference type="EMBL" id="RNM12166.1"/>
    </source>
</evidence>
<evidence type="ECO:0000256" key="2">
    <source>
        <dbReference type="ARBA" id="ARBA00023002"/>
    </source>
</evidence>
<dbReference type="GO" id="GO:0016491">
    <property type="term" value="F:oxidoreductase activity"/>
    <property type="evidence" value="ECO:0007669"/>
    <property type="project" value="UniProtKB-KW"/>
</dbReference>
<dbReference type="AlphaFoldDB" id="A0A3N0GIY8"/>
<accession>A0A3N0GIY8</accession>
<dbReference type="Gene3D" id="3.40.50.720">
    <property type="entry name" value="NAD(P)-binding Rossmann-like Domain"/>
    <property type="match status" value="1"/>
</dbReference>
<dbReference type="PANTHER" id="PTHR43975:SF2">
    <property type="entry name" value="EG:BACR7A4.14 PROTEIN-RELATED"/>
    <property type="match status" value="1"/>
</dbReference>
<proteinExistence type="inferred from homology"/>
<dbReference type="InterPro" id="IPR036291">
    <property type="entry name" value="NAD(P)-bd_dom_sf"/>
</dbReference>
<dbReference type="InterPro" id="IPR020904">
    <property type="entry name" value="Sc_DH/Rdtase_CS"/>
</dbReference>
<evidence type="ECO:0000313" key="4">
    <source>
        <dbReference type="Proteomes" id="UP000279994"/>
    </source>
</evidence>
<protein>
    <submittedName>
        <fullName evidence="3">SDR family oxidoreductase</fullName>
    </submittedName>
</protein>
<dbReference type="OrthoDB" id="9809287at2"/>
<dbReference type="PRINTS" id="PR00081">
    <property type="entry name" value="GDHRDH"/>
</dbReference>
<dbReference type="Pfam" id="PF13561">
    <property type="entry name" value="adh_short_C2"/>
    <property type="match status" value="1"/>
</dbReference>
<keyword evidence="4" id="KW-1185">Reference proteome</keyword>
<dbReference type="PROSITE" id="PS00061">
    <property type="entry name" value="ADH_SHORT"/>
    <property type="match status" value="1"/>
</dbReference>
<dbReference type="FunFam" id="3.40.50.720:FF:000084">
    <property type="entry name" value="Short-chain dehydrogenase reductase"/>
    <property type="match status" value="1"/>
</dbReference>
<sequence length="269" mass="27880">MERTRPDRQRFLITGAASGIGKAVAELAAADGHQLCLVDVNAQGLAEVEAALREQGAQVSSVGADLADPQEPQRVVEFAVGALGGLDVLVSNAGAPKMGLLSTLTIEEFDANIAINVRATWLLATAARQWLASAGGCVVATGSICGHHPAPPQGGYSVAKAGLLMLVKQLALEWGPDGIRCNSVSPGPTITGLTEGVFNDMDDPRQRAIREMRESNLPLRRIGMPEDVARAILFLAGPEASQITGVDLLVDGGMSVVLMPAAGVSAGRM</sequence>
<comment type="caution">
    <text evidence="3">The sequence shown here is derived from an EMBL/GenBank/DDBJ whole genome shotgun (WGS) entry which is preliminary data.</text>
</comment>
<reference evidence="3 4" key="1">
    <citation type="submission" date="2018-11" db="EMBL/GenBank/DDBJ databases">
        <authorList>
            <person name="Li F."/>
        </authorList>
    </citation>
    <scope>NUCLEOTIDE SEQUENCE [LARGE SCALE GENOMIC DNA]</scope>
    <source>
        <strain evidence="3 4">Gsoil 818</strain>
    </source>
</reference>
<gene>
    <name evidence="3" type="ORF">EFL26_20385</name>
</gene>
<dbReference type="EMBL" id="RJSF01000046">
    <property type="protein sequence ID" value="RNM12166.1"/>
    <property type="molecule type" value="Genomic_DNA"/>
</dbReference>
<keyword evidence="2" id="KW-0560">Oxidoreductase</keyword>
<dbReference type="CDD" id="cd05233">
    <property type="entry name" value="SDR_c"/>
    <property type="match status" value="1"/>
</dbReference>
<comment type="similarity">
    <text evidence="1">Belongs to the short-chain dehydrogenases/reductases (SDR) family.</text>
</comment>
<dbReference type="PRINTS" id="PR00080">
    <property type="entry name" value="SDRFAMILY"/>
</dbReference>
<evidence type="ECO:0000256" key="1">
    <source>
        <dbReference type="ARBA" id="ARBA00006484"/>
    </source>
</evidence>
<dbReference type="Proteomes" id="UP000279994">
    <property type="component" value="Unassembled WGS sequence"/>
</dbReference>
<dbReference type="InterPro" id="IPR002347">
    <property type="entry name" value="SDR_fam"/>
</dbReference>
<dbReference type="RefSeq" id="WP_123224747.1">
    <property type="nucleotide sequence ID" value="NZ_RJSF01000046.1"/>
</dbReference>
<dbReference type="SUPFAM" id="SSF51735">
    <property type="entry name" value="NAD(P)-binding Rossmann-fold domains"/>
    <property type="match status" value="1"/>
</dbReference>
<name>A0A3N0GIY8_9ACTN</name>
<dbReference type="PANTHER" id="PTHR43975">
    <property type="entry name" value="ZGC:101858"/>
    <property type="match status" value="1"/>
</dbReference>